<reference evidence="3" key="1">
    <citation type="journal article" date="2019" name="Int. J. Syst. Evol. Microbiol.">
        <title>The Global Catalogue of Microorganisms (GCM) 10K type strain sequencing project: providing services to taxonomists for standard genome sequencing and annotation.</title>
        <authorList>
            <consortium name="The Broad Institute Genomics Platform"/>
            <consortium name="The Broad Institute Genome Sequencing Center for Infectious Disease"/>
            <person name="Wu L."/>
            <person name="Ma J."/>
        </authorList>
    </citation>
    <scope>NUCLEOTIDE SEQUENCE [LARGE SCALE GENOMIC DNA]</scope>
    <source>
        <strain evidence="3">JCM 17440</strain>
    </source>
</reference>
<evidence type="ECO:0000313" key="3">
    <source>
        <dbReference type="Proteomes" id="UP001501710"/>
    </source>
</evidence>
<name>A0ABP8CQ98_9ACTN</name>
<evidence type="ECO:0000313" key="2">
    <source>
        <dbReference type="EMBL" id="GAA4242125.1"/>
    </source>
</evidence>
<protein>
    <recommendedName>
        <fullName evidence="4">Insertion element protein</fullName>
    </recommendedName>
</protein>
<evidence type="ECO:0000256" key="1">
    <source>
        <dbReference type="SAM" id="MobiDB-lite"/>
    </source>
</evidence>
<gene>
    <name evidence="2" type="ORF">GCM10022254_73780</name>
</gene>
<dbReference type="Proteomes" id="UP001501710">
    <property type="component" value="Unassembled WGS sequence"/>
</dbReference>
<evidence type="ECO:0008006" key="4">
    <source>
        <dbReference type="Google" id="ProtNLM"/>
    </source>
</evidence>
<proteinExistence type="predicted"/>
<feature type="region of interest" description="Disordered" evidence="1">
    <location>
        <begin position="1"/>
        <end position="20"/>
    </location>
</feature>
<dbReference type="EMBL" id="BAABAS010000029">
    <property type="protein sequence ID" value="GAA4242125.1"/>
    <property type="molecule type" value="Genomic_DNA"/>
</dbReference>
<sequence>MTDDASPGGAGGRHSHGGGERMAPFYCPYCGEENLEPQPPSELPGGRGGSSPHKDAHGSWFCPDCVRAFTLKFLGVGAPRTASKEIPR</sequence>
<keyword evidence="3" id="KW-1185">Reference proteome</keyword>
<feature type="region of interest" description="Disordered" evidence="1">
    <location>
        <begin position="36"/>
        <end position="56"/>
    </location>
</feature>
<accession>A0ABP8CQ98</accession>
<organism evidence="2 3">
    <name type="scientific">Actinomadura meridiana</name>
    <dbReference type="NCBI Taxonomy" id="559626"/>
    <lineage>
        <taxon>Bacteria</taxon>
        <taxon>Bacillati</taxon>
        <taxon>Actinomycetota</taxon>
        <taxon>Actinomycetes</taxon>
        <taxon>Streptosporangiales</taxon>
        <taxon>Thermomonosporaceae</taxon>
        <taxon>Actinomadura</taxon>
    </lineage>
</organism>
<comment type="caution">
    <text evidence="2">The sequence shown here is derived from an EMBL/GenBank/DDBJ whole genome shotgun (WGS) entry which is preliminary data.</text>
</comment>